<accession>A0AAV7Q8G1</accession>
<sequence length="180" mass="19938">MMADKLLSDEAAYVEGDYEEVGKFNDEVDPLEALDVYVQHSIHKALTAALRPITAQLQLLASSQVKNTPASSSSIKDSTDVPWKCKEMVKHWPHEEVISSLELLIQSALIRLPGLILSLAQTEPRVEKRWKSYLGDGDEVQKKKTDNMGIDGLEKAPAYAPVGVKHVLADSSVSLLRTHY</sequence>
<proteinExistence type="predicted"/>
<evidence type="ECO:0000313" key="1">
    <source>
        <dbReference type="EMBL" id="KAJ1135862.1"/>
    </source>
</evidence>
<dbReference type="AlphaFoldDB" id="A0AAV7Q8G1"/>
<comment type="caution">
    <text evidence="1">The sequence shown here is derived from an EMBL/GenBank/DDBJ whole genome shotgun (WGS) entry which is preliminary data.</text>
</comment>
<dbReference type="EMBL" id="JANPWB010000010">
    <property type="protein sequence ID" value="KAJ1135862.1"/>
    <property type="molecule type" value="Genomic_DNA"/>
</dbReference>
<dbReference type="Proteomes" id="UP001066276">
    <property type="component" value="Chromosome 6"/>
</dbReference>
<gene>
    <name evidence="1" type="ORF">NDU88_002291</name>
</gene>
<reference evidence="1" key="1">
    <citation type="journal article" date="2022" name="bioRxiv">
        <title>Sequencing and chromosome-scale assembly of the giantPleurodeles waltlgenome.</title>
        <authorList>
            <person name="Brown T."/>
            <person name="Elewa A."/>
            <person name="Iarovenko S."/>
            <person name="Subramanian E."/>
            <person name="Araus A.J."/>
            <person name="Petzold A."/>
            <person name="Susuki M."/>
            <person name="Suzuki K.-i.T."/>
            <person name="Hayashi T."/>
            <person name="Toyoda A."/>
            <person name="Oliveira C."/>
            <person name="Osipova E."/>
            <person name="Leigh N.D."/>
            <person name="Simon A."/>
            <person name="Yun M.H."/>
        </authorList>
    </citation>
    <scope>NUCLEOTIDE SEQUENCE</scope>
    <source>
        <strain evidence="1">20211129_DDA</strain>
        <tissue evidence="1">Liver</tissue>
    </source>
</reference>
<keyword evidence="2" id="KW-1185">Reference proteome</keyword>
<name>A0AAV7Q8G1_PLEWA</name>
<evidence type="ECO:0000313" key="2">
    <source>
        <dbReference type="Proteomes" id="UP001066276"/>
    </source>
</evidence>
<protein>
    <submittedName>
        <fullName evidence="1">Uncharacterized protein</fullName>
    </submittedName>
</protein>
<organism evidence="1 2">
    <name type="scientific">Pleurodeles waltl</name>
    <name type="common">Iberian ribbed newt</name>
    <dbReference type="NCBI Taxonomy" id="8319"/>
    <lineage>
        <taxon>Eukaryota</taxon>
        <taxon>Metazoa</taxon>
        <taxon>Chordata</taxon>
        <taxon>Craniata</taxon>
        <taxon>Vertebrata</taxon>
        <taxon>Euteleostomi</taxon>
        <taxon>Amphibia</taxon>
        <taxon>Batrachia</taxon>
        <taxon>Caudata</taxon>
        <taxon>Salamandroidea</taxon>
        <taxon>Salamandridae</taxon>
        <taxon>Pleurodelinae</taxon>
        <taxon>Pleurodeles</taxon>
    </lineage>
</organism>